<dbReference type="Gene3D" id="1.20.1440.80">
    <property type="entry name" value="Gap junction channel protein cysteine-rich domain"/>
    <property type="match status" value="2"/>
</dbReference>
<dbReference type="GO" id="GO:0007605">
    <property type="term" value="P:sensory perception of sound"/>
    <property type="evidence" value="ECO:0007669"/>
    <property type="project" value="UniProtKB-KW"/>
</dbReference>
<evidence type="ECO:0000313" key="10">
    <source>
        <dbReference type="Proteomes" id="UP000827986"/>
    </source>
</evidence>
<dbReference type="Pfam" id="PF00029">
    <property type="entry name" value="Connexin"/>
    <property type="match status" value="2"/>
</dbReference>
<dbReference type="SMART" id="SM00037">
    <property type="entry name" value="CNX"/>
    <property type="match status" value="1"/>
</dbReference>
<dbReference type="SMART" id="SM01089">
    <property type="entry name" value="Connexin_CCC"/>
    <property type="match status" value="1"/>
</dbReference>
<dbReference type="InterPro" id="IPR000500">
    <property type="entry name" value="Connexin"/>
</dbReference>
<comment type="caution">
    <text evidence="9">The sequence shown here is derived from an EMBL/GenBank/DDBJ whole genome shotgun (WGS) entry which is preliminary data.</text>
</comment>
<evidence type="ECO:0000256" key="1">
    <source>
        <dbReference type="ARBA" id="ARBA00004651"/>
    </source>
</evidence>
<keyword evidence="3" id="KW-0812">Transmembrane</keyword>
<evidence type="ECO:0000256" key="3">
    <source>
        <dbReference type="ARBA" id="ARBA00022692"/>
    </source>
</evidence>
<keyword evidence="4" id="KW-1009">Hearing</keyword>
<feature type="domain" description="Connexin cysteine-rich" evidence="8">
    <location>
        <begin position="130"/>
        <end position="196"/>
    </location>
</feature>
<dbReference type="GO" id="GO:0005243">
    <property type="term" value="F:gap junction channel activity"/>
    <property type="evidence" value="ECO:0007669"/>
    <property type="project" value="TreeGrafter"/>
</dbReference>
<dbReference type="PRINTS" id="PR00206">
    <property type="entry name" value="CONNEXIN"/>
</dbReference>
<feature type="domain" description="Connexin N-terminal" evidence="7">
    <location>
        <begin position="42"/>
        <end position="75"/>
    </location>
</feature>
<reference evidence="9" key="1">
    <citation type="submission" date="2021-09" db="EMBL/GenBank/DDBJ databases">
        <title>The genome of Mauremys mutica provides insights into the evolution of semi-aquatic lifestyle.</title>
        <authorList>
            <person name="Gong S."/>
            <person name="Gao Y."/>
        </authorList>
    </citation>
    <scope>NUCLEOTIDE SEQUENCE</scope>
    <source>
        <strain evidence="9">MM-2020</strain>
        <tissue evidence="9">Muscle</tissue>
    </source>
</reference>
<evidence type="ECO:0000259" key="8">
    <source>
        <dbReference type="SMART" id="SM01089"/>
    </source>
</evidence>
<evidence type="ECO:0000313" key="9">
    <source>
        <dbReference type="EMBL" id="KAH1174710.1"/>
    </source>
</evidence>
<dbReference type="GO" id="GO:0005922">
    <property type="term" value="C:connexin complex"/>
    <property type="evidence" value="ECO:0007669"/>
    <property type="project" value="InterPro"/>
</dbReference>
<keyword evidence="5" id="KW-1133">Transmembrane helix</keyword>
<keyword evidence="10" id="KW-1185">Reference proteome</keyword>
<name>A0A9D3X907_9SAUR</name>
<keyword evidence="2" id="KW-1003">Cell membrane</keyword>
<dbReference type="AlphaFoldDB" id="A0A9D3X907"/>
<evidence type="ECO:0000256" key="6">
    <source>
        <dbReference type="ARBA" id="ARBA00023136"/>
    </source>
</evidence>
<accession>A0A9D3X907</accession>
<dbReference type="Proteomes" id="UP000827986">
    <property type="component" value="Unassembled WGS sequence"/>
</dbReference>
<evidence type="ECO:0000259" key="7">
    <source>
        <dbReference type="SMART" id="SM00037"/>
    </source>
</evidence>
<gene>
    <name evidence="9" type="ORF">KIL84_008701</name>
</gene>
<evidence type="ECO:0000256" key="4">
    <source>
        <dbReference type="ARBA" id="ARBA00022740"/>
    </source>
</evidence>
<dbReference type="GO" id="GO:1990349">
    <property type="term" value="P:gap junction-mediated intercellular transport"/>
    <property type="evidence" value="ECO:0007669"/>
    <property type="project" value="TreeGrafter"/>
</dbReference>
<proteinExistence type="predicted"/>
<evidence type="ECO:0000256" key="5">
    <source>
        <dbReference type="ARBA" id="ARBA00022989"/>
    </source>
</evidence>
<dbReference type="GO" id="GO:0007267">
    <property type="term" value="P:cell-cell signaling"/>
    <property type="evidence" value="ECO:0007669"/>
    <property type="project" value="TreeGrafter"/>
</dbReference>
<comment type="subcellular location">
    <subcellularLocation>
        <location evidence="1">Cell membrane</location>
        <topology evidence="1">Multi-pass membrane protein</topology>
    </subcellularLocation>
</comment>
<organism evidence="9 10">
    <name type="scientific">Mauremys mutica</name>
    <name type="common">yellowpond turtle</name>
    <dbReference type="NCBI Taxonomy" id="74926"/>
    <lineage>
        <taxon>Eukaryota</taxon>
        <taxon>Metazoa</taxon>
        <taxon>Chordata</taxon>
        <taxon>Craniata</taxon>
        <taxon>Vertebrata</taxon>
        <taxon>Euteleostomi</taxon>
        <taxon>Archelosauria</taxon>
        <taxon>Testudinata</taxon>
        <taxon>Testudines</taxon>
        <taxon>Cryptodira</taxon>
        <taxon>Durocryptodira</taxon>
        <taxon>Testudinoidea</taxon>
        <taxon>Geoemydidae</taxon>
        <taxon>Geoemydinae</taxon>
        <taxon>Mauremys</taxon>
    </lineage>
</organism>
<evidence type="ECO:0008006" key="11">
    <source>
        <dbReference type="Google" id="ProtNLM"/>
    </source>
</evidence>
<evidence type="ECO:0000256" key="2">
    <source>
        <dbReference type="ARBA" id="ARBA00022475"/>
    </source>
</evidence>
<dbReference type="PANTHER" id="PTHR11984">
    <property type="entry name" value="CONNEXIN"/>
    <property type="match status" value="1"/>
</dbReference>
<dbReference type="InterPro" id="IPR013092">
    <property type="entry name" value="Connexin_N"/>
</dbReference>
<protein>
    <recommendedName>
        <fullName evidence="11">Connexin N-terminal domain-containing protein</fullName>
    </recommendedName>
</protein>
<dbReference type="EMBL" id="JAHDVG010000479">
    <property type="protein sequence ID" value="KAH1174710.1"/>
    <property type="molecule type" value="Genomic_DNA"/>
</dbReference>
<sequence length="219" mass="23571">MEADTVAGLLSGTSAHAPRLCRAGLAVLFTLRLSALVVGARTLWWDEVGDLACNASAESCRRTCFDAAFPISPFSLFALQLVVIFSHALASSWHFRPRGEGMGSWLQPTLRGKQQRLWLHLGSLLAKAVLEGVFLVTFHTLYSHFPVLVQCPPSPPCSPAVTCAILNAGEKDAFNHFMAGSSWACLLLSLLGTQHAAVQIFQEASGKAPRKGTARKLSV</sequence>
<dbReference type="InterPro" id="IPR019570">
    <property type="entry name" value="Connexin_CCC"/>
</dbReference>
<keyword evidence="6" id="KW-0472">Membrane</keyword>
<dbReference type="PANTHER" id="PTHR11984:SF46">
    <property type="entry name" value="GAP JUNCTION BETA-2 PROTEIN"/>
    <property type="match status" value="1"/>
</dbReference>
<dbReference type="InterPro" id="IPR038359">
    <property type="entry name" value="Connexin_N_sf"/>
</dbReference>